<dbReference type="EMBL" id="RBPL01000092">
    <property type="protein sequence ID" value="RMN94327.1"/>
    <property type="molecule type" value="Genomic_DNA"/>
</dbReference>
<gene>
    <name evidence="1" type="ORF">ALQ49_100895</name>
</gene>
<evidence type="ECO:0000313" key="1">
    <source>
        <dbReference type="EMBL" id="RMN94327.1"/>
    </source>
</evidence>
<dbReference type="Proteomes" id="UP000278062">
    <property type="component" value="Unassembled WGS sequence"/>
</dbReference>
<evidence type="ECO:0000313" key="2">
    <source>
        <dbReference type="Proteomes" id="UP000278062"/>
    </source>
</evidence>
<sequence>MASITKTSAANTPFTDPRRGLVALSAATWDDGKGVEVGKSLFPDCWTGSRNAWCKNARRLKGG</sequence>
<proteinExistence type="predicted"/>
<protein>
    <submittedName>
        <fullName evidence="1">Uncharacterized protein</fullName>
    </submittedName>
</protein>
<reference evidence="1 2" key="1">
    <citation type="submission" date="2018-08" db="EMBL/GenBank/DDBJ databases">
        <title>Recombination of ecologically and evolutionarily significant loci maintains genetic cohesion in the Pseudomonas syringae species complex.</title>
        <authorList>
            <person name="Dillon M."/>
            <person name="Thakur S."/>
            <person name="Almeida R.N.D."/>
            <person name="Weir B.S."/>
            <person name="Guttman D.S."/>
        </authorList>
    </citation>
    <scope>NUCLEOTIDE SEQUENCE [LARGE SCALE GENOMIC DNA]</scope>
    <source>
        <strain evidence="1 2">1089_5</strain>
    </source>
</reference>
<accession>A0A3M3RD38</accession>
<organism evidence="1 2">
    <name type="scientific">Pseudomonas syringae pv. apii</name>
    <dbReference type="NCBI Taxonomy" id="81036"/>
    <lineage>
        <taxon>Bacteria</taxon>
        <taxon>Pseudomonadati</taxon>
        <taxon>Pseudomonadota</taxon>
        <taxon>Gammaproteobacteria</taxon>
        <taxon>Pseudomonadales</taxon>
        <taxon>Pseudomonadaceae</taxon>
        <taxon>Pseudomonas</taxon>
    </lineage>
</organism>
<dbReference type="AlphaFoldDB" id="A0A3M3RD38"/>
<name>A0A3M3RD38_9PSED</name>
<comment type="caution">
    <text evidence="1">The sequence shown here is derived from an EMBL/GenBank/DDBJ whole genome shotgun (WGS) entry which is preliminary data.</text>
</comment>